<feature type="transmembrane region" description="Helical" evidence="7">
    <location>
        <begin position="405"/>
        <end position="431"/>
    </location>
</feature>
<feature type="transmembrane region" description="Helical" evidence="7">
    <location>
        <begin position="113"/>
        <end position="131"/>
    </location>
</feature>
<name>F8V3Z7_9HELO</name>
<evidence type="ECO:0000313" key="9">
    <source>
        <dbReference type="EMBL" id="AEI52981.1"/>
    </source>
</evidence>
<dbReference type="PRINTS" id="PR01437">
    <property type="entry name" value="NUOXDRDTASE4"/>
</dbReference>
<reference evidence="9" key="1">
    <citation type="journal article" date="2012" name="BMC Genomics">
        <title>Mitochondrial genome evolution in species belonging to the Phialocephala fortinii s.l. - Acephala applanata species complex.</title>
        <authorList>
            <person name="Duo A."/>
            <person name="Bruggmann R."/>
            <person name="Zoller S."/>
            <person name="Bernt M."/>
            <person name="Grunig C.R."/>
        </authorList>
    </citation>
    <scope>NUCLEOTIDE SEQUENCE</scope>
    <source>
        <strain evidence="9">70-1</strain>
    </source>
</reference>
<evidence type="ECO:0000256" key="5">
    <source>
        <dbReference type="ARBA" id="ARBA00022989"/>
    </source>
</evidence>
<geneLocation type="mitochondrion" evidence="9"/>
<dbReference type="InterPro" id="IPR001750">
    <property type="entry name" value="ND/Mrp_TM"/>
</dbReference>
<dbReference type="GO" id="GO:0015990">
    <property type="term" value="P:electron transport coupled proton transport"/>
    <property type="evidence" value="ECO:0007669"/>
    <property type="project" value="TreeGrafter"/>
</dbReference>
<organism evidence="9">
    <name type="scientific">Phialocephala subalpina</name>
    <dbReference type="NCBI Taxonomy" id="576137"/>
    <lineage>
        <taxon>Eukaryota</taxon>
        <taxon>Fungi</taxon>
        <taxon>Dikarya</taxon>
        <taxon>Ascomycota</taxon>
        <taxon>Pezizomycotina</taxon>
        <taxon>Leotiomycetes</taxon>
        <taxon>Helotiales</taxon>
        <taxon>Mollisiaceae</taxon>
        <taxon>Phialocephala</taxon>
        <taxon>Phialocephala fortinii species complex</taxon>
    </lineage>
</organism>
<keyword evidence="7" id="KW-0813">Transport</keyword>
<comment type="subcellular location">
    <subcellularLocation>
        <location evidence="2">Membrane</location>
        <topology evidence="2">Multi-pass membrane protein</topology>
    </subcellularLocation>
    <subcellularLocation>
        <location evidence="7">Mitochondrion membrane</location>
        <topology evidence="7">Multi-pass membrane protein</topology>
    </subcellularLocation>
</comment>
<sequence length="487" mass="54236">MLLTLLLLTPILGIFAISTGISYELSFLNIKRIKAIGLITSIINLFISLVVFILFDFSSNQFQFVQEYHEISSYDFYLGLDGLSIYFVLLTTIITPIALLSNWNSINENVRSFVIIILLLETLLLAVFLVLDILLFYIFFESILPPLFILIGLFGSSNKVRASFYLFLYTLFGSLFLLLSILAMSSIMGTTDFDALYKTNFNYSTQLFLFYGIFIAFAVKTPTIFLNTWLLKAHVESPLSGSIILAAIVLKLSLYGIFRLILPLLPKASLEYTYIIYLIGVITIIYASFSTLRTIDVKELIAYSSVSHAAVYLIGVFSNTIQGIEGGIALGLAHGFVSSGLFICAGGVLYDRSGTRLISYYRGIAQVMPLFSILFFILSLGNCGVPLTLNFVGEFMSLYGVFERLPLLGVFASSSIVFSAAYTIYMFNRIAFGGSFSKFFEANISDVNKREFFILLTLVVFTVLLGIYPAPILDGLHYSVSSLIFNN</sequence>
<dbReference type="GO" id="GO:0003954">
    <property type="term" value="F:NADH dehydrogenase activity"/>
    <property type="evidence" value="ECO:0007669"/>
    <property type="project" value="TreeGrafter"/>
</dbReference>
<dbReference type="Pfam" id="PF00361">
    <property type="entry name" value="Proton_antipo_M"/>
    <property type="match status" value="1"/>
</dbReference>
<dbReference type="InterPro" id="IPR003918">
    <property type="entry name" value="NADH_UbQ_OxRdtase"/>
</dbReference>
<feature type="domain" description="NADH:quinone oxidoreductase/Mrp antiporter transmembrane" evidence="8">
    <location>
        <begin position="132"/>
        <end position="418"/>
    </location>
</feature>
<evidence type="ECO:0000256" key="1">
    <source>
        <dbReference type="ARBA" id="ARBA00003257"/>
    </source>
</evidence>
<evidence type="ECO:0000256" key="7">
    <source>
        <dbReference type="RuleBase" id="RU003297"/>
    </source>
</evidence>
<feature type="transmembrane region" description="Helical" evidence="7">
    <location>
        <begin position="166"/>
        <end position="188"/>
    </location>
</feature>
<keyword evidence="6 7" id="KW-0472">Membrane</keyword>
<feature type="transmembrane region" description="Helical" evidence="7">
    <location>
        <begin position="243"/>
        <end position="262"/>
    </location>
</feature>
<feature type="transmembrane region" description="Helical" evidence="7">
    <location>
        <begin position="137"/>
        <end position="154"/>
    </location>
</feature>
<dbReference type="GO" id="GO:0048039">
    <property type="term" value="F:ubiquinone binding"/>
    <property type="evidence" value="ECO:0007669"/>
    <property type="project" value="TreeGrafter"/>
</dbReference>
<feature type="transmembrane region" description="Helical" evidence="7">
    <location>
        <begin position="300"/>
        <end position="321"/>
    </location>
</feature>
<keyword evidence="7" id="KW-0679">Respiratory chain</keyword>
<dbReference type="EC" id="7.1.1.2" evidence="7"/>
<feature type="transmembrane region" description="Helical" evidence="7">
    <location>
        <begin position="6"/>
        <end position="23"/>
    </location>
</feature>
<evidence type="ECO:0000259" key="8">
    <source>
        <dbReference type="Pfam" id="PF00361"/>
    </source>
</evidence>
<dbReference type="InterPro" id="IPR010227">
    <property type="entry name" value="NADH_Q_OxRdtase_chainM/4"/>
</dbReference>
<proteinExistence type="inferred from homology"/>
<dbReference type="AlphaFoldDB" id="F8V3Z7"/>
<comment type="catalytic activity">
    <reaction evidence="7">
        <text>a ubiquinone + NADH + 5 H(+)(in) = a ubiquinol + NAD(+) + 4 H(+)(out)</text>
        <dbReference type="Rhea" id="RHEA:29091"/>
        <dbReference type="Rhea" id="RHEA-COMP:9565"/>
        <dbReference type="Rhea" id="RHEA-COMP:9566"/>
        <dbReference type="ChEBI" id="CHEBI:15378"/>
        <dbReference type="ChEBI" id="CHEBI:16389"/>
        <dbReference type="ChEBI" id="CHEBI:17976"/>
        <dbReference type="ChEBI" id="CHEBI:57540"/>
        <dbReference type="ChEBI" id="CHEBI:57945"/>
        <dbReference type="EC" id="7.1.1.2"/>
    </reaction>
</comment>
<accession>F8V3Z7</accession>
<keyword evidence="7 9" id="KW-0496">Mitochondrion</keyword>
<dbReference type="PANTHER" id="PTHR43507:SF1">
    <property type="entry name" value="NADH-UBIQUINONE OXIDOREDUCTASE CHAIN 4"/>
    <property type="match status" value="1"/>
</dbReference>
<keyword evidence="7" id="KW-0249">Electron transport</keyword>
<feature type="transmembrane region" description="Helical" evidence="7">
    <location>
        <begin position="208"/>
        <end position="231"/>
    </location>
</feature>
<keyword evidence="7" id="KW-0830">Ubiquinone</keyword>
<comment type="function">
    <text evidence="1">Core subunit of the mitochondrial membrane respiratory chain NADH dehydrogenase (Complex I) that is believed to belong to the minimal assembly required for catalysis. Complex I functions in the transfer of electrons from NADH to the respiratory chain. The immediate electron acceptor for the enzyme is believed to be ubiquinone.</text>
</comment>
<keyword evidence="7" id="KW-0520">NAD</keyword>
<feature type="transmembrane region" description="Helical" evidence="7">
    <location>
        <begin position="452"/>
        <end position="473"/>
    </location>
</feature>
<keyword evidence="4 7" id="KW-0812">Transmembrane</keyword>
<dbReference type="GO" id="GO:0031966">
    <property type="term" value="C:mitochondrial membrane"/>
    <property type="evidence" value="ECO:0007669"/>
    <property type="project" value="UniProtKB-SubCell"/>
</dbReference>
<evidence type="ECO:0000256" key="2">
    <source>
        <dbReference type="ARBA" id="ARBA00004141"/>
    </source>
</evidence>
<gene>
    <name evidence="9" type="primary">nad4</name>
</gene>
<feature type="transmembrane region" description="Helical" evidence="7">
    <location>
        <begin position="274"/>
        <end position="293"/>
    </location>
</feature>
<dbReference type="GO" id="GO:0008137">
    <property type="term" value="F:NADH dehydrogenase (ubiquinone) activity"/>
    <property type="evidence" value="ECO:0007669"/>
    <property type="project" value="UniProtKB-UniRule"/>
</dbReference>
<evidence type="ECO:0000256" key="3">
    <source>
        <dbReference type="ARBA" id="ARBA00009025"/>
    </source>
</evidence>
<protein>
    <recommendedName>
        <fullName evidence="7">NADH-ubiquinone oxidoreductase chain 4</fullName>
        <ecNumber evidence="7">7.1.1.2</ecNumber>
    </recommendedName>
</protein>
<evidence type="ECO:0000256" key="6">
    <source>
        <dbReference type="ARBA" id="ARBA00023136"/>
    </source>
</evidence>
<feature type="transmembrane region" description="Helical" evidence="7">
    <location>
        <begin position="327"/>
        <end position="350"/>
    </location>
</feature>
<dbReference type="PANTHER" id="PTHR43507">
    <property type="entry name" value="NADH-UBIQUINONE OXIDOREDUCTASE CHAIN 4"/>
    <property type="match status" value="1"/>
</dbReference>
<dbReference type="EMBL" id="JN031566">
    <property type="protein sequence ID" value="AEI52981.1"/>
    <property type="molecule type" value="Genomic_DNA"/>
</dbReference>
<feature type="transmembrane region" description="Helical" evidence="7">
    <location>
        <begin position="35"/>
        <end position="55"/>
    </location>
</feature>
<keyword evidence="5 7" id="KW-1133">Transmembrane helix</keyword>
<dbReference type="NCBIfam" id="TIGR01972">
    <property type="entry name" value="NDH_I_M"/>
    <property type="match status" value="1"/>
</dbReference>
<feature type="transmembrane region" description="Helical" evidence="7">
    <location>
        <begin position="370"/>
        <end position="393"/>
    </location>
</feature>
<comment type="function">
    <text evidence="7">Core subunit of the mitochondrial membrane respiratory chain NADH dehydrogenase (Complex I) which catalyzes electron transfer from NADH through the respiratory chain, using ubiquinone as an electron acceptor. Essential for the catalytic activity and assembly of complex I.</text>
</comment>
<evidence type="ECO:0000256" key="4">
    <source>
        <dbReference type="ARBA" id="ARBA00022692"/>
    </source>
</evidence>
<comment type="similarity">
    <text evidence="3 7">Belongs to the complex I subunit 4 family.</text>
</comment>
<feature type="transmembrane region" description="Helical" evidence="7">
    <location>
        <begin position="83"/>
        <end position="101"/>
    </location>
</feature>
<dbReference type="GO" id="GO:0042773">
    <property type="term" value="P:ATP synthesis coupled electron transport"/>
    <property type="evidence" value="ECO:0007669"/>
    <property type="project" value="InterPro"/>
</dbReference>